<feature type="region of interest" description="Disordered" evidence="2">
    <location>
        <begin position="189"/>
        <end position="218"/>
    </location>
</feature>
<dbReference type="PANTHER" id="PTHR22840">
    <property type="entry name" value="WD REPEAT-CONTAINING PROTEIN 36"/>
    <property type="match status" value="1"/>
</dbReference>
<dbReference type="InterPro" id="IPR015943">
    <property type="entry name" value="WD40/YVTN_repeat-like_dom_sf"/>
</dbReference>
<dbReference type="InterPro" id="IPR036322">
    <property type="entry name" value="WD40_repeat_dom_sf"/>
</dbReference>
<dbReference type="Gene3D" id="2.130.10.10">
    <property type="entry name" value="YVTN repeat-like/Quinoprotein amine dehydrogenase"/>
    <property type="match status" value="1"/>
</dbReference>
<comment type="caution">
    <text evidence="4">The sequence shown here is derived from an EMBL/GenBank/DDBJ whole genome shotgun (WGS) entry which is preliminary data.</text>
</comment>
<dbReference type="AlphaFoldDB" id="X6MRP9"/>
<feature type="non-terminal residue" evidence="4">
    <location>
        <position position="1"/>
    </location>
</feature>
<evidence type="ECO:0000313" key="5">
    <source>
        <dbReference type="Proteomes" id="UP000023152"/>
    </source>
</evidence>
<dbReference type="SMART" id="SM00320">
    <property type="entry name" value="WD40"/>
    <property type="match status" value="3"/>
</dbReference>
<feature type="coiled-coil region" evidence="1">
    <location>
        <begin position="309"/>
        <end position="338"/>
    </location>
</feature>
<protein>
    <recommendedName>
        <fullName evidence="3">WDR36/Utp21 C-terminal domain-containing protein</fullName>
    </recommendedName>
</protein>
<reference evidence="4 5" key="1">
    <citation type="journal article" date="2013" name="Curr. Biol.">
        <title>The Genome of the Foraminiferan Reticulomyxa filosa.</title>
        <authorList>
            <person name="Glockner G."/>
            <person name="Hulsmann N."/>
            <person name="Schleicher M."/>
            <person name="Noegel A.A."/>
            <person name="Eichinger L."/>
            <person name="Gallinger C."/>
            <person name="Pawlowski J."/>
            <person name="Sierra R."/>
            <person name="Euteneuer U."/>
            <person name="Pillet L."/>
            <person name="Moustafa A."/>
            <person name="Platzer M."/>
            <person name="Groth M."/>
            <person name="Szafranski K."/>
            <person name="Schliwa M."/>
        </authorList>
    </citation>
    <scope>NUCLEOTIDE SEQUENCE [LARGE SCALE GENOMIC DNA]</scope>
</reference>
<evidence type="ECO:0000313" key="4">
    <source>
        <dbReference type="EMBL" id="ETO15775.1"/>
    </source>
</evidence>
<dbReference type="SUPFAM" id="SSF50978">
    <property type="entry name" value="WD40 repeat-like"/>
    <property type="match status" value="1"/>
</dbReference>
<dbReference type="Proteomes" id="UP000023152">
    <property type="component" value="Unassembled WGS sequence"/>
</dbReference>
<dbReference type="GO" id="GO:0032040">
    <property type="term" value="C:small-subunit processome"/>
    <property type="evidence" value="ECO:0007669"/>
    <property type="project" value="InterPro"/>
</dbReference>
<keyword evidence="5" id="KW-1185">Reference proteome</keyword>
<feature type="compositionally biased region" description="Low complexity" evidence="2">
    <location>
        <begin position="195"/>
        <end position="216"/>
    </location>
</feature>
<dbReference type="InterPro" id="IPR001680">
    <property type="entry name" value="WD40_rpt"/>
</dbReference>
<dbReference type="GO" id="GO:0034388">
    <property type="term" value="C:Pwp2p-containing subcomplex of 90S preribosome"/>
    <property type="evidence" value="ECO:0007669"/>
    <property type="project" value="TreeGrafter"/>
</dbReference>
<dbReference type="InterPro" id="IPR007319">
    <property type="entry name" value="WDR36/Utp21_C"/>
</dbReference>
<evidence type="ECO:0000256" key="1">
    <source>
        <dbReference type="SAM" id="Coils"/>
    </source>
</evidence>
<organism evidence="4 5">
    <name type="scientific">Reticulomyxa filosa</name>
    <dbReference type="NCBI Taxonomy" id="46433"/>
    <lineage>
        <taxon>Eukaryota</taxon>
        <taxon>Sar</taxon>
        <taxon>Rhizaria</taxon>
        <taxon>Retaria</taxon>
        <taxon>Foraminifera</taxon>
        <taxon>Monothalamids</taxon>
        <taxon>Reticulomyxidae</taxon>
        <taxon>Reticulomyxa</taxon>
    </lineage>
</organism>
<feature type="domain" description="WDR36/Utp21 C-terminal" evidence="3">
    <location>
        <begin position="251"/>
        <end position="329"/>
    </location>
</feature>
<dbReference type="OrthoDB" id="10250769at2759"/>
<dbReference type="Pfam" id="PF04192">
    <property type="entry name" value="Utp21"/>
    <property type="match status" value="1"/>
</dbReference>
<dbReference type="PANTHER" id="PTHR22840:SF12">
    <property type="entry name" value="WD REPEAT-CONTAINING PROTEIN 36"/>
    <property type="match status" value="1"/>
</dbReference>
<sequence>FWSIAKGECRYVVNDLKDSISCCCYDKRSNKLAVATDGLDVFVYDGSNAKIIRKFDHKKYGSSHITCLVFSPGTHWLLSSSMDGCVRVFDLASQMLIDWFQFQNAVVSMAFSPTNTFLATIHVNTMGIYIWANKAHFETPFLVPVGDKPIQMDKLPVLSSGGNENKTIEEELQSNPLVEEQLALLKNATAKDDLSSSSDDNLNDSDLQNNDNVDITIVDDNDDDDDVIDLPTEKELIHDLIHKTQLNETNNCVTTSVNPHSKWINLANWDLILERNKPSQKVKHKAQTPFFLPTITTPGQLHFDTSQTLEELQKQKLAEENQQKAKELEKRKKILEDIDQNILKPRQYDKIPRIF</sequence>
<gene>
    <name evidence="4" type="ORF">RFI_21586</name>
</gene>
<dbReference type="GO" id="GO:0006364">
    <property type="term" value="P:rRNA processing"/>
    <property type="evidence" value="ECO:0007669"/>
    <property type="project" value="InterPro"/>
</dbReference>
<name>X6MRP9_RETFI</name>
<accession>X6MRP9</accession>
<keyword evidence="1" id="KW-0175">Coiled coil</keyword>
<dbReference type="EMBL" id="ASPP01018801">
    <property type="protein sequence ID" value="ETO15775.1"/>
    <property type="molecule type" value="Genomic_DNA"/>
</dbReference>
<evidence type="ECO:0000256" key="2">
    <source>
        <dbReference type="SAM" id="MobiDB-lite"/>
    </source>
</evidence>
<dbReference type="Pfam" id="PF25168">
    <property type="entry name" value="Beta-prop_WDR36-Utp21_2nd"/>
    <property type="match status" value="1"/>
</dbReference>
<proteinExistence type="predicted"/>
<evidence type="ECO:0000259" key="3">
    <source>
        <dbReference type="Pfam" id="PF04192"/>
    </source>
</evidence>